<protein>
    <recommendedName>
        <fullName evidence="6">SAM-dependent chlorinase/fluorinase</fullName>
    </recommendedName>
</protein>
<dbReference type="AlphaFoldDB" id="I2PYE0"/>
<dbReference type="eggNOG" id="COG1912">
    <property type="taxonomic scope" value="Bacteria"/>
</dbReference>
<sequence>MRQAPLIALLTDFGLADPYVGQMKSVLLSAAPGVALLDISHEVAPQNLTQAAFFLAATVPWLPPGAVTAAVVDPGVGTDRRVVLAEVGGGWVLAPDNGLLTLVCGSGCRLFDATPRAVPASATFHGRDVFAPIAARLAMGEEAGAVGTVWTGADPVRLEGLWPRRKGDTVEGRVLSVDRFGNAVVNLDIGGYGRLPATPALVAPRAVPLTPAKTYGELEQGAVGLLAGSQGYLELAVAGGSAAAKLGLKAGDAVTFFWSGEA</sequence>
<evidence type="ECO:0000259" key="3">
    <source>
        <dbReference type="Pfam" id="PF01887"/>
    </source>
</evidence>
<dbReference type="Pfam" id="PF20257">
    <property type="entry name" value="SAM_HAT_C"/>
    <property type="match status" value="1"/>
</dbReference>
<dbReference type="HOGENOM" id="CLU_059734_1_1_7"/>
<evidence type="ECO:0008006" key="6">
    <source>
        <dbReference type="Google" id="ProtNLM"/>
    </source>
</evidence>
<dbReference type="STRING" id="596152.DesU5LDRAFT_0845"/>
<feature type="domain" description="S-adenosyl-l-methionine hydroxide adenosyltransferase N-terminal" evidence="3">
    <location>
        <begin position="7"/>
        <end position="146"/>
    </location>
</feature>
<dbReference type="InterPro" id="IPR023227">
    <property type="entry name" value="SAM_OH_AdoTrfase_C_sf"/>
</dbReference>
<keyword evidence="1" id="KW-0949">S-adenosyl-L-methionine</keyword>
<dbReference type="EMBL" id="JH600068">
    <property type="protein sequence ID" value="EIG52546.1"/>
    <property type="molecule type" value="Genomic_DNA"/>
</dbReference>
<proteinExistence type="inferred from homology"/>
<dbReference type="InterPro" id="IPR046469">
    <property type="entry name" value="SAM_HAT_N"/>
</dbReference>
<accession>I2PYE0</accession>
<evidence type="ECO:0000313" key="5">
    <source>
        <dbReference type="EMBL" id="EIG52546.1"/>
    </source>
</evidence>
<reference evidence="5" key="1">
    <citation type="submission" date="2011-11" db="EMBL/GenBank/DDBJ databases">
        <title>Improved High-Quality Draft sequence of Desulfovibrio sp. U5L.</title>
        <authorList>
            <consortium name="US DOE Joint Genome Institute"/>
            <person name="Lucas S."/>
            <person name="Han J."/>
            <person name="Lapidus A."/>
            <person name="Cheng J.-F."/>
            <person name="Goodwin L."/>
            <person name="Pitluck S."/>
            <person name="Peters L."/>
            <person name="Ovchinnikova G."/>
            <person name="Held B."/>
            <person name="Detter J.C."/>
            <person name="Han C."/>
            <person name="Tapia R."/>
            <person name="Land M."/>
            <person name="Hauser L."/>
            <person name="Kyrpides N."/>
            <person name="Ivanova N."/>
            <person name="Pagani I."/>
            <person name="Gabster J."/>
            <person name="Walker C."/>
            <person name="Stolyar S."/>
            <person name="Stahl D."/>
            <person name="Arkin A."/>
            <person name="Dehal P."/>
            <person name="Hazen T."/>
            <person name="Woyke T."/>
        </authorList>
    </citation>
    <scope>NUCLEOTIDE SEQUENCE [LARGE SCALE GENOMIC DNA]</scope>
    <source>
        <strain evidence="5">U5L</strain>
    </source>
</reference>
<dbReference type="PIRSF" id="PIRSF006779">
    <property type="entry name" value="UCP006779"/>
    <property type="match status" value="1"/>
</dbReference>
<dbReference type="InterPro" id="IPR046470">
    <property type="entry name" value="SAM_HAT_C"/>
</dbReference>
<name>I2PYE0_9BACT</name>
<dbReference type="SUPFAM" id="SSF101852">
    <property type="entry name" value="Bacterial fluorinating enzyme, C-terminal domain"/>
    <property type="match status" value="1"/>
</dbReference>
<dbReference type="Gene3D" id="2.40.30.90">
    <property type="entry name" value="Bacterial fluorinating enzyme like"/>
    <property type="match status" value="1"/>
</dbReference>
<dbReference type="InterPro" id="IPR023228">
    <property type="entry name" value="SAM_OH_AdoTrfase_N_sf"/>
</dbReference>
<comment type="similarity">
    <text evidence="2">Belongs to the SAM hydrolase / SAM-dependent halogenase family.</text>
</comment>
<organism evidence="5">
    <name type="scientific">Desulfovibrio sp. U5L</name>
    <dbReference type="NCBI Taxonomy" id="596152"/>
    <lineage>
        <taxon>Bacteria</taxon>
        <taxon>Pseudomonadati</taxon>
        <taxon>Thermodesulfobacteriota</taxon>
        <taxon>Desulfovibrionia</taxon>
        <taxon>Desulfovibrionales</taxon>
        <taxon>Desulfovibrionaceae</taxon>
        <taxon>Desulfovibrio</taxon>
    </lineage>
</organism>
<evidence type="ECO:0000259" key="4">
    <source>
        <dbReference type="Pfam" id="PF20257"/>
    </source>
</evidence>
<dbReference type="PANTHER" id="PTHR35092:SF1">
    <property type="entry name" value="CHLORINASE MJ1651"/>
    <property type="match status" value="1"/>
</dbReference>
<feature type="domain" description="S-adenosyl-l-methionine hydroxide adenosyltransferase C-terminal" evidence="4">
    <location>
        <begin position="172"/>
        <end position="255"/>
    </location>
</feature>
<dbReference type="PANTHER" id="PTHR35092">
    <property type="entry name" value="CHLORINASE MJ1651"/>
    <property type="match status" value="1"/>
</dbReference>
<dbReference type="InterPro" id="IPR002747">
    <property type="entry name" value="SAM_OH_AdoTrfase"/>
</dbReference>
<dbReference type="Pfam" id="PF01887">
    <property type="entry name" value="SAM_HAT_N"/>
    <property type="match status" value="1"/>
</dbReference>
<evidence type="ECO:0000256" key="2">
    <source>
        <dbReference type="ARBA" id="ARBA00024035"/>
    </source>
</evidence>
<evidence type="ECO:0000256" key="1">
    <source>
        <dbReference type="ARBA" id="ARBA00022691"/>
    </source>
</evidence>
<gene>
    <name evidence="5" type="ORF">DesU5LDRAFT_0845</name>
</gene>
<dbReference type="SUPFAM" id="SSF102522">
    <property type="entry name" value="Bacterial fluorinating enzyme, N-terminal domain"/>
    <property type="match status" value="1"/>
</dbReference>
<dbReference type="Gene3D" id="3.40.50.10790">
    <property type="entry name" value="S-adenosyl-l-methionine hydroxide adenosyltransferase, N-terminal"/>
    <property type="match status" value="1"/>
</dbReference>
<dbReference type="OrthoDB" id="9792195at2"/>